<keyword evidence="3" id="KW-0560">Oxidoreductase</keyword>
<protein>
    <recommendedName>
        <fullName evidence="7">Luciferase-like domain-containing protein</fullName>
    </recommendedName>
</protein>
<evidence type="ECO:0000256" key="6">
    <source>
        <dbReference type="SAM" id="Coils"/>
    </source>
</evidence>
<evidence type="ECO:0000259" key="7">
    <source>
        <dbReference type="Pfam" id="PF00296"/>
    </source>
</evidence>
<dbReference type="CDD" id="cd01095">
    <property type="entry name" value="Nitrilotriacetate_monoxgenase"/>
    <property type="match status" value="1"/>
</dbReference>
<reference evidence="8" key="1">
    <citation type="submission" date="2018-05" db="EMBL/GenBank/DDBJ databases">
        <authorList>
            <person name="Lanie J.A."/>
            <person name="Ng W.-L."/>
            <person name="Kazmierczak K.M."/>
            <person name="Andrzejewski T.M."/>
            <person name="Davidsen T.M."/>
            <person name="Wayne K.J."/>
            <person name="Tettelin H."/>
            <person name="Glass J.I."/>
            <person name="Rusch D."/>
            <person name="Podicherti R."/>
            <person name="Tsui H.-C.T."/>
            <person name="Winkler M.E."/>
        </authorList>
    </citation>
    <scope>NUCLEOTIDE SEQUENCE</scope>
</reference>
<keyword evidence="4" id="KW-0503">Monooxygenase</keyword>
<evidence type="ECO:0000256" key="3">
    <source>
        <dbReference type="ARBA" id="ARBA00023002"/>
    </source>
</evidence>
<sequence>MAKDSERQMMLVAFLQASNCSNYTGSWRHPETDSGFMDLEFYQNIAATLERGKFHLAFIDDRLAMPSRFGDSFEEAVENGIRVVKLDLVPVITAMGLATKHLGLGATYSTTYFSPFHVARLFSSLDHFTNGRAAWNVVTSLNDSEAQNFGVQELLEHDERYDVADEFMQATAGLWDSWEDGAVVMDKQTGRFADAEKVHRVDHLGEWFQVRGPLTVPRSPQGHPVLVQAGQSERGREFAARWGELLFVIYPTPDACKAYRDDLRQRAQSAGRDPASVRIAPAVYVVVGDTEEDAQRKLEQIDNLANQIDSLALLSEVFNYDFSQHPVEEPLSDEILASMTGLRGFLDRVIGLSGTTNPSVRDFIQCSGRGTLRELPLFTGTPTRVVDQMESWFQAEACDGFVIAATHMPGAYEDFVNQVVPELQRRGLFRLSYSEGTLRDNLGFVRP</sequence>
<dbReference type="Pfam" id="PF00296">
    <property type="entry name" value="Bac_luciferase"/>
    <property type="match status" value="1"/>
</dbReference>
<dbReference type="PIRSF" id="PIRSF000337">
    <property type="entry name" value="NTA_MOA"/>
    <property type="match status" value="1"/>
</dbReference>
<evidence type="ECO:0000256" key="2">
    <source>
        <dbReference type="ARBA" id="ARBA00022643"/>
    </source>
</evidence>
<dbReference type="InterPro" id="IPR051260">
    <property type="entry name" value="Diverse_substr_monoxygenases"/>
</dbReference>
<dbReference type="Gene3D" id="3.20.20.30">
    <property type="entry name" value="Luciferase-like domain"/>
    <property type="match status" value="1"/>
</dbReference>
<proteinExistence type="inferred from homology"/>
<evidence type="ECO:0000256" key="4">
    <source>
        <dbReference type="ARBA" id="ARBA00023033"/>
    </source>
</evidence>
<evidence type="ECO:0000256" key="1">
    <source>
        <dbReference type="ARBA" id="ARBA00022630"/>
    </source>
</evidence>
<evidence type="ECO:0000313" key="8">
    <source>
        <dbReference type="EMBL" id="SVA40943.1"/>
    </source>
</evidence>
<keyword evidence="2" id="KW-0288">FMN</keyword>
<dbReference type="GO" id="GO:0004497">
    <property type="term" value="F:monooxygenase activity"/>
    <property type="evidence" value="ECO:0007669"/>
    <property type="project" value="UniProtKB-KW"/>
</dbReference>
<feature type="coiled-coil region" evidence="6">
    <location>
        <begin position="287"/>
        <end position="314"/>
    </location>
</feature>
<dbReference type="PANTHER" id="PTHR30011:SF16">
    <property type="entry name" value="C2H2 FINGER DOMAIN TRANSCRIPTION FACTOR (EUROFUNG)-RELATED"/>
    <property type="match status" value="1"/>
</dbReference>
<comment type="similarity">
    <text evidence="5">Belongs to the NtaA/SnaA/DszA monooxygenase family.</text>
</comment>
<organism evidence="8">
    <name type="scientific">marine metagenome</name>
    <dbReference type="NCBI Taxonomy" id="408172"/>
    <lineage>
        <taxon>unclassified sequences</taxon>
        <taxon>metagenomes</taxon>
        <taxon>ecological metagenomes</taxon>
    </lineage>
</organism>
<dbReference type="InterPro" id="IPR016215">
    <property type="entry name" value="NTA_MOA"/>
</dbReference>
<accession>A0A381VN75</accession>
<dbReference type="InterPro" id="IPR036661">
    <property type="entry name" value="Luciferase-like_sf"/>
</dbReference>
<feature type="domain" description="Luciferase-like" evidence="7">
    <location>
        <begin position="31"/>
        <end position="301"/>
    </location>
</feature>
<dbReference type="GO" id="GO:0016705">
    <property type="term" value="F:oxidoreductase activity, acting on paired donors, with incorporation or reduction of molecular oxygen"/>
    <property type="evidence" value="ECO:0007669"/>
    <property type="project" value="InterPro"/>
</dbReference>
<name>A0A381VN75_9ZZZZ</name>
<dbReference type="SUPFAM" id="SSF51679">
    <property type="entry name" value="Bacterial luciferase-like"/>
    <property type="match status" value="1"/>
</dbReference>
<gene>
    <name evidence="8" type="ORF">METZ01_LOCUS93797</name>
</gene>
<dbReference type="EMBL" id="UINC01009118">
    <property type="protein sequence ID" value="SVA40943.1"/>
    <property type="molecule type" value="Genomic_DNA"/>
</dbReference>
<evidence type="ECO:0000256" key="5">
    <source>
        <dbReference type="ARBA" id="ARBA00033748"/>
    </source>
</evidence>
<dbReference type="NCBIfam" id="TIGR03860">
    <property type="entry name" value="FMN_nitrolo"/>
    <property type="match status" value="1"/>
</dbReference>
<dbReference type="AlphaFoldDB" id="A0A381VN75"/>
<keyword evidence="6" id="KW-0175">Coiled coil</keyword>
<dbReference type="InterPro" id="IPR011251">
    <property type="entry name" value="Luciferase-like_dom"/>
</dbReference>
<keyword evidence="1" id="KW-0285">Flavoprotein</keyword>
<dbReference type="PANTHER" id="PTHR30011">
    <property type="entry name" value="ALKANESULFONATE MONOOXYGENASE-RELATED"/>
    <property type="match status" value="1"/>
</dbReference>